<dbReference type="SMART" id="SM00033">
    <property type="entry name" value="CH"/>
    <property type="match status" value="2"/>
</dbReference>
<keyword evidence="4" id="KW-0677">Repeat</keyword>
<keyword evidence="2" id="KW-0117">Actin capping</keyword>
<feature type="region of interest" description="Disordered" evidence="7">
    <location>
        <begin position="1001"/>
        <end position="1045"/>
    </location>
</feature>
<dbReference type="GO" id="GO:0051693">
    <property type="term" value="P:actin filament capping"/>
    <property type="evidence" value="ECO:0007669"/>
    <property type="project" value="UniProtKB-KW"/>
</dbReference>
<feature type="domain" description="PH" evidence="8">
    <location>
        <begin position="1038"/>
        <end position="1142"/>
    </location>
</feature>
<dbReference type="SMART" id="SM00233">
    <property type="entry name" value="PH"/>
    <property type="match status" value="1"/>
</dbReference>
<dbReference type="SMART" id="SM01184">
    <property type="entry name" value="efhand_Ca_insen"/>
    <property type="match status" value="1"/>
</dbReference>
<dbReference type="SUPFAM" id="SSF47473">
    <property type="entry name" value="EF-hand"/>
    <property type="match status" value="1"/>
</dbReference>
<dbReference type="Proteomes" id="UP000316726">
    <property type="component" value="Chromosome 18"/>
</dbReference>
<comment type="similarity">
    <text evidence="1">Belongs to the spectrin family.</text>
</comment>
<dbReference type="AlphaFoldDB" id="A0A5B8N098"/>
<dbReference type="Gene3D" id="1.10.418.10">
    <property type="entry name" value="Calponin-like domain"/>
    <property type="match status" value="2"/>
</dbReference>
<evidence type="ECO:0000259" key="9">
    <source>
        <dbReference type="PROSITE" id="PS50021"/>
    </source>
</evidence>
<keyword evidence="5" id="KW-0106">Calcium</keyword>
<dbReference type="PROSITE" id="PS50021">
    <property type="entry name" value="CH"/>
    <property type="match status" value="2"/>
</dbReference>
<dbReference type="OrthoDB" id="431378at2759"/>
<dbReference type="PROSITE" id="PS50222">
    <property type="entry name" value="EF_HAND_2"/>
    <property type="match status" value="1"/>
</dbReference>
<dbReference type="SMART" id="SM00054">
    <property type="entry name" value="EFh"/>
    <property type="match status" value="1"/>
</dbReference>
<dbReference type="PROSITE" id="PS50003">
    <property type="entry name" value="PH_DOMAIN"/>
    <property type="match status" value="1"/>
</dbReference>
<keyword evidence="6" id="KW-0009">Actin-binding</keyword>
<dbReference type="InterPro" id="IPR001849">
    <property type="entry name" value="PH_domain"/>
</dbReference>
<dbReference type="Pfam" id="PF00307">
    <property type="entry name" value="CH"/>
    <property type="match status" value="2"/>
</dbReference>
<dbReference type="GO" id="GO:0005509">
    <property type="term" value="F:calcium ion binding"/>
    <property type="evidence" value="ECO:0007669"/>
    <property type="project" value="InterPro"/>
</dbReference>
<evidence type="ECO:0000256" key="2">
    <source>
        <dbReference type="ARBA" id="ARBA00022467"/>
    </source>
</evidence>
<proteinExistence type="inferred from homology"/>
<keyword evidence="12" id="KW-1185">Reference proteome</keyword>
<protein>
    <submittedName>
        <fullName evidence="11">Uncharacterized protein</fullName>
    </submittedName>
</protein>
<organism evidence="11 12">
    <name type="scientific">Chloropicon primus</name>
    <dbReference type="NCBI Taxonomy" id="1764295"/>
    <lineage>
        <taxon>Eukaryota</taxon>
        <taxon>Viridiplantae</taxon>
        <taxon>Chlorophyta</taxon>
        <taxon>Chloropicophyceae</taxon>
        <taxon>Chloropicales</taxon>
        <taxon>Chloropicaceae</taxon>
        <taxon>Chloropicon</taxon>
    </lineage>
</organism>
<gene>
    <name evidence="11" type="ORF">A3770_18p82340</name>
</gene>
<evidence type="ECO:0000256" key="3">
    <source>
        <dbReference type="ARBA" id="ARBA00022723"/>
    </source>
</evidence>
<evidence type="ECO:0000256" key="5">
    <source>
        <dbReference type="ARBA" id="ARBA00022837"/>
    </source>
</evidence>
<dbReference type="Gene3D" id="2.30.29.30">
    <property type="entry name" value="Pleckstrin-homology domain (PH domain)/Phosphotyrosine-binding domain (PTB)"/>
    <property type="match status" value="1"/>
</dbReference>
<evidence type="ECO:0000256" key="1">
    <source>
        <dbReference type="ARBA" id="ARBA00006826"/>
    </source>
</evidence>
<dbReference type="SUPFAM" id="SSF47576">
    <property type="entry name" value="Calponin-homology domain, CH-domain"/>
    <property type="match status" value="1"/>
</dbReference>
<dbReference type="InterPro" id="IPR011993">
    <property type="entry name" value="PH-like_dom_sf"/>
</dbReference>
<dbReference type="SUPFAM" id="SSF46966">
    <property type="entry name" value="Spectrin repeat"/>
    <property type="match status" value="2"/>
</dbReference>
<dbReference type="SMART" id="SM00150">
    <property type="entry name" value="SPEC"/>
    <property type="match status" value="1"/>
</dbReference>
<dbReference type="Pfam" id="PF00435">
    <property type="entry name" value="Spectrin"/>
    <property type="match status" value="1"/>
</dbReference>
<feature type="domain" description="Calponin-homology (CH)" evidence="9">
    <location>
        <begin position="16"/>
        <end position="126"/>
    </location>
</feature>
<evidence type="ECO:0000259" key="10">
    <source>
        <dbReference type="PROSITE" id="PS50222"/>
    </source>
</evidence>
<dbReference type="InterPro" id="IPR011992">
    <property type="entry name" value="EF-hand-dom_pair"/>
</dbReference>
<dbReference type="InterPro" id="IPR018159">
    <property type="entry name" value="Spectrin/alpha-actinin"/>
</dbReference>
<feature type="compositionally biased region" description="Basic and acidic residues" evidence="7">
    <location>
        <begin position="1001"/>
        <end position="1041"/>
    </location>
</feature>
<dbReference type="InterPro" id="IPR036872">
    <property type="entry name" value="CH_dom_sf"/>
</dbReference>
<evidence type="ECO:0000313" key="12">
    <source>
        <dbReference type="Proteomes" id="UP000316726"/>
    </source>
</evidence>
<feature type="domain" description="EF-hand" evidence="10">
    <location>
        <begin position="748"/>
        <end position="783"/>
    </location>
</feature>
<keyword evidence="3" id="KW-0479">Metal-binding</keyword>
<dbReference type="Gene3D" id="1.20.58.60">
    <property type="match status" value="2"/>
</dbReference>
<sequence>MSSGGVNTEGLLPWEAIQLKTFLNWANSFIGTTDPELKILDPKTELADGIRLITLMENLTGEKLGRYHKKPKMKVHMVENLNLALKVVNEACEKKKIGLFYSAENMIEGNVKLFMGMLWVCISKFMIDFIKEDDKNARDALLLWCQKKTASYDNVTIESYRSDDFQNGMAFCALLHKHNPKSIDFGSLSPANKCDNLQLAMDVANECYGIPKLIDVSDIRESPETAYLDEKTLMTYLSFLWKQFASSKKVERVMGHVSKICRKERVNRQLMQGYETRAKKLLEWMKKQKDQYRNFAFGTSEEEVKACQQALFEFKKKEKPTKSAEKGDLETSLAYLQTKLLTEGRPPYNIPSGVSSQEISEKWADLCKRETSYEDEITRTMIMMRQANQVISGIMSHAAHYRVWIENLLTSEYFTNAKKCDSLSQADAACTQHELYEDSYEKYRLKLGMLQKNLENVTKYTRGITPTTMDEGKAQLADLESDFQKLRSSLASRKAALQADLLNQRALDAQRLEFAKRAEEFTSWVEDTKDELSTTITCGSVEEVNELVMLLEAKNEEISGKWFEIDALAALNDQSCGSEDSANPYTRFTVAELDSMLHEVLEIANNRGELLEAELKMQTGFDELRETYSSAASEYMEWAEEMKRKVATSDAETGTAEDELNLLNKLLEDLDISGREKVQTVDTKYDAITENGISLTAGRVDDAGNAIRIFSPAEISGEHELVGRIIREKSELIQEDIAAKNKSAVPEDVLAELEEAFKVFDKDNDDKLVESEFKACLQTLDMEFKEVTDANPGLADRLQEGISLQEFVDILGAIFKEQDTYEYSLECFKMLADGKDTITAADLNKSDLDPEDIDFLEELMSQLTEPNQKGARRRSLTGAPVLDYNQFLQEVYLGKASAAAQEEARLQAEADAEEQKRLDEEEAAREKEREEREERERKEREKAEAEERKAREEAEETARKAAEEARKAAEEAKRKAEEAKLAAEAEEKKRKEEEAARIAAEEERKRKEEEAKEKVRLAKEKAEAEERKRKELQAQKRKEGKQGMLYKKGGTKGSSVFSRANWNQRWFVVGEEGILRYFKDQDMKDMKGEIVLSECKAFRLGNHRERLNCVLFELKNGETFFMSADSETEAEDWLSVVKLYVEE</sequence>
<name>A0A5B8N098_9CHLO</name>
<dbReference type="SUPFAM" id="SSF50729">
    <property type="entry name" value="PH domain-like"/>
    <property type="match status" value="1"/>
</dbReference>
<dbReference type="Pfam" id="PF08726">
    <property type="entry name" value="EFhand_Ca_insen"/>
    <property type="match status" value="1"/>
</dbReference>
<evidence type="ECO:0000313" key="11">
    <source>
        <dbReference type="EMBL" id="QDZ25716.1"/>
    </source>
</evidence>
<dbReference type="GO" id="GO:0003779">
    <property type="term" value="F:actin binding"/>
    <property type="evidence" value="ECO:0007669"/>
    <property type="project" value="UniProtKB-KW"/>
</dbReference>
<dbReference type="STRING" id="1764295.A0A5B8N098"/>
<dbReference type="InterPro" id="IPR001715">
    <property type="entry name" value="CH_dom"/>
</dbReference>
<dbReference type="EMBL" id="CP031051">
    <property type="protein sequence ID" value="QDZ25716.1"/>
    <property type="molecule type" value="Genomic_DNA"/>
</dbReference>
<dbReference type="InterPro" id="IPR002048">
    <property type="entry name" value="EF_hand_dom"/>
</dbReference>
<dbReference type="Pfam" id="PF00169">
    <property type="entry name" value="PH"/>
    <property type="match status" value="1"/>
</dbReference>
<feature type="region of interest" description="Disordered" evidence="7">
    <location>
        <begin position="904"/>
        <end position="980"/>
    </location>
</feature>
<reference evidence="11 12" key="1">
    <citation type="submission" date="2018-07" db="EMBL/GenBank/DDBJ databases">
        <title>The complete nuclear genome of the prasinophyte Chloropicon primus (CCMP1205).</title>
        <authorList>
            <person name="Pombert J.-F."/>
            <person name="Otis C."/>
            <person name="Turmel M."/>
            <person name="Lemieux C."/>
        </authorList>
    </citation>
    <scope>NUCLEOTIDE SEQUENCE [LARGE SCALE GENOMIC DNA]</scope>
    <source>
        <strain evidence="11 12">CCMP1205</strain>
    </source>
</reference>
<accession>A0A5B8N098</accession>
<evidence type="ECO:0000256" key="6">
    <source>
        <dbReference type="ARBA" id="ARBA00023203"/>
    </source>
</evidence>
<dbReference type="InterPro" id="IPR014837">
    <property type="entry name" value="EF-hand_Ca_insen"/>
</dbReference>
<evidence type="ECO:0000256" key="4">
    <source>
        <dbReference type="ARBA" id="ARBA00022737"/>
    </source>
</evidence>
<evidence type="ECO:0000256" key="7">
    <source>
        <dbReference type="SAM" id="MobiDB-lite"/>
    </source>
</evidence>
<evidence type="ECO:0000259" key="8">
    <source>
        <dbReference type="PROSITE" id="PS50003"/>
    </source>
</evidence>
<dbReference type="Gene3D" id="1.10.238.10">
    <property type="entry name" value="EF-hand"/>
    <property type="match status" value="2"/>
</dbReference>
<dbReference type="InterPro" id="IPR002017">
    <property type="entry name" value="Spectrin_repeat"/>
</dbReference>
<dbReference type="GO" id="GO:0016020">
    <property type="term" value="C:membrane"/>
    <property type="evidence" value="ECO:0007669"/>
    <property type="project" value="UniProtKB-ARBA"/>
</dbReference>
<dbReference type="PANTHER" id="PTHR11915">
    <property type="entry name" value="SPECTRIN/FILAMIN RELATED CYTOSKELETAL PROTEIN"/>
    <property type="match status" value="1"/>
</dbReference>
<feature type="domain" description="Calponin-homology (CH)" evidence="9">
    <location>
        <begin position="135"/>
        <end position="245"/>
    </location>
</feature>